<dbReference type="InterPro" id="IPR001387">
    <property type="entry name" value="Cro/C1-type_HTH"/>
</dbReference>
<evidence type="ECO:0000313" key="2">
    <source>
        <dbReference type="EMBL" id="MDQ0216515.1"/>
    </source>
</evidence>
<feature type="domain" description="HTH cro/C1-type" evidence="1">
    <location>
        <begin position="31"/>
        <end position="49"/>
    </location>
</feature>
<comment type="caution">
    <text evidence="2">The sequence shown here is derived from an EMBL/GenBank/DDBJ whole genome shotgun (WGS) entry which is preliminary data.</text>
</comment>
<dbReference type="EMBL" id="JAUSUC010000054">
    <property type="protein sequence ID" value="MDQ0216515.1"/>
    <property type="molecule type" value="Genomic_DNA"/>
</dbReference>
<proteinExistence type="predicted"/>
<evidence type="ECO:0000313" key="3">
    <source>
        <dbReference type="Proteomes" id="UP001237207"/>
    </source>
</evidence>
<gene>
    <name evidence="2" type="ORF">J2S13_002975</name>
</gene>
<dbReference type="Proteomes" id="UP001237207">
    <property type="component" value="Unassembled WGS sequence"/>
</dbReference>
<keyword evidence="3" id="KW-1185">Reference proteome</keyword>
<dbReference type="SUPFAM" id="SSF47413">
    <property type="entry name" value="lambda repressor-like DNA-binding domains"/>
    <property type="match status" value="1"/>
</dbReference>
<protein>
    <submittedName>
        <fullName evidence="2">IS30 family transposase</fullName>
    </submittedName>
</protein>
<evidence type="ECO:0000259" key="1">
    <source>
        <dbReference type="PROSITE" id="PS50943"/>
    </source>
</evidence>
<sequence>MNNHFTTKRTFKHLSDIQRGGLEEMAKNGHLTQAQMAEKLQVSQSAISRELKRGRTCQMKTNRTYYDCYLADAGARVYRENRSLSHARDFHKYSENLI</sequence>
<reference evidence="2" key="1">
    <citation type="submission" date="2023-07" db="EMBL/GenBank/DDBJ databases">
        <title>Genomic Encyclopedia of Type Strains, Phase IV (KMG-IV): sequencing the most valuable type-strain genomes for metagenomic binning, comparative biology and taxonomic classification.</title>
        <authorList>
            <person name="Goeker M."/>
        </authorList>
    </citation>
    <scope>NUCLEOTIDE SEQUENCE</scope>
    <source>
        <strain evidence="2">DSM 23947</strain>
    </source>
</reference>
<dbReference type="CDD" id="cd00093">
    <property type="entry name" value="HTH_XRE"/>
    <property type="match status" value="1"/>
</dbReference>
<dbReference type="PROSITE" id="PS50943">
    <property type="entry name" value="HTH_CROC1"/>
    <property type="match status" value="1"/>
</dbReference>
<dbReference type="InterPro" id="IPR010982">
    <property type="entry name" value="Lambda_DNA-bd_dom_sf"/>
</dbReference>
<dbReference type="RefSeq" id="WP_307258579.1">
    <property type="nucleotide sequence ID" value="NZ_JAUSUC010000054.1"/>
</dbReference>
<accession>A0AAJ1T8F2</accession>
<organism evidence="2 3">
    <name type="scientific">Oikeobacillus pervagus</name>
    <dbReference type="NCBI Taxonomy" id="1325931"/>
    <lineage>
        <taxon>Bacteria</taxon>
        <taxon>Bacillati</taxon>
        <taxon>Bacillota</taxon>
        <taxon>Bacilli</taxon>
        <taxon>Bacillales</taxon>
        <taxon>Bacillaceae</taxon>
        <taxon>Oikeobacillus</taxon>
    </lineage>
</organism>
<name>A0AAJ1T8F2_9BACI</name>
<dbReference type="AlphaFoldDB" id="A0AAJ1T8F2"/>
<dbReference type="Gene3D" id="1.10.260.40">
    <property type="entry name" value="lambda repressor-like DNA-binding domains"/>
    <property type="match status" value="1"/>
</dbReference>
<dbReference type="GO" id="GO:0003677">
    <property type="term" value="F:DNA binding"/>
    <property type="evidence" value="ECO:0007669"/>
    <property type="project" value="InterPro"/>
</dbReference>